<dbReference type="AlphaFoldDB" id="F2GA43"/>
<protein>
    <recommendedName>
        <fullName evidence="4">Copper resistance protein CopB</fullName>
    </recommendedName>
</protein>
<keyword evidence="1" id="KW-0732">Signal</keyword>
<sequence length="234" mass="27763">MLKRAFFSLITFLLLFASQARADNFTVDKVYHPYVLPFEREFEWRLTSRQNDDGNVLMQRFSFGHALSEFLILEAYVVGARDENEDFRVEGYELELRWMMTEQGQYWADWGTLFELEKQHNTDDWEVKAGLLTEKEFGQFSLTTNITVVYEWGETVANEWESEFKAKFRYRWLPEIQPGVEVYVAEDFIGVGPAFMGIKRYDRQKQLKWELGFIAGLNGDSKDHTLRMSLEYEF</sequence>
<evidence type="ECO:0000256" key="1">
    <source>
        <dbReference type="SAM" id="SignalP"/>
    </source>
</evidence>
<dbReference type="RefSeq" id="WP_012517324.1">
    <property type="nucleotide sequence ID" value="NC_011138.3"/>
</dbReference>
<accession>F2GA43</accession>
<feature type="signal peptide" evidence="1">
    <location>
        <begin position="1"/>
        <end position="22"/>
    </location>
</feature>
<proteinExistence type="predicted"/>
<gene>
    <name evidence="2" type="ordered locus">MADE_1004110</name>
</gene>
<organism evidence="2 3">
    <name type="scientific">Alteromonas mediterranea (strain DSM 17117 / CIP 110805 / LMG 28347 / Deep ecotype)</name>
    <dbReference type="NCBI Taxonomy" id="1774373"/>
    <lineage>
        <taxon>Bacteria</taxon>
        <taxon>Pseudomonadati</taxon>
        <taxon>Pseudomonadota</taxon>
        <taxon>Gammaproteobacteria</taxon>
        <taxon>Alteromonadales</taxon>
        <taxon>Alteromonadaceae</taxon>
        <taxon>Alteromonas/Salinimonas group</taxon>
        <taxon>Alteromonas</taxon>
    </lineage>
</organism>
<dbReference type="Proteomes" id="UP000001870">
    <property type="component" value="Chromosome"/>
</dbReference>
<evidence type="ECO:0000313" key="2">
    <source>
        <dbReference type="EMBL" id="AEA96970.1"/>
    </source>
</evidence>
<name>F2GA43_ALTMD</name>
<evidence type="ECO:0000313" key="3">
    <source>
        <dbReference type="Proteomes" id="UP000001870"/>
    </source>
</evidence>
<dbReference type="KEGG" id="amc:MADE_1004110"/>
<feature type="chain" id="PRO_5003277436" description="Copper resistance protein CopB" evidence="1">
    <location>
        <begin position="23"/>
        <end position="234"/>
    </location>
</feature>
<dbReference type="EMBL" id="CP001103">
    <property type="protein sequence ID" value="AEA96970.1"/>
    <property type="molecule type" value="Genomic_DNA"/>
</dbReference>
<dbReference type="HOGENOM" id="CLU_099339_0_0_6"/>
<reference evidence="2 3" key="1">
    <citation type="journal article" date="2008" name="ISME J.">
        <title>Comparative genomics of two ecotypes of the marine planktonic copiotroph Alteromonas macleodii suggests alternative lifestyles associated with different kinds of particulate organic matter.</title>
        <authorList>
            <person name="Ivars-Martinez E."/>
            <person name="Martin-Cuadrado A.B."/>
            <person name="D'Auria G."/>
            <person name="Mira A."/>
            <person name="Ferriera S."/>
            <person name="Johnson J."/>
            <person name="Friedman R."/>
            <person name="Rodriguez-Valera F."/>
        </authorList>
    </citation>
    <scope>NUCLEOTIDE SEQUENCE [LARGE SCALE GENOMIC DNA]</scope>
    <source>
        <strain evidence="3">DSM 17117 / CIP 110805 / LMG 28347 / Deep ecotype</strain>
    </source>
</reference>
<keyword evidence="3" id="KW-1185">Reference proteome</keyword>
<evidence type="ECO:0008006" key="4">
    <source>
        <dbReference type="Google" id="ProtNLM"/>
    </source>
</evidence>
<reference evidence="2 3" key="2">
    <citation type="journal article" date="2015" name="Antonie Van Leeuwenhoek">
        <title>Ecophysiological diversity of a novel member of the genus Alteromonas, and description of Alteromonas mediterranea sp. nov.</title>
        <authorList>
            <person name="Ivanova E.P."/>
            <person name="Lopez-Perez M."/>
            <person name="Zabalos M."/>
            <person name="Nguyen S.H."/>
            <person name="Webb H.K."/>
            <person name="Ryan J."/>
            <person name="Lagutin K."/>
            <person name="Vyssotski M."/>
            <person name="Crawford R.J."/>
            <person name="Rodriguez-Valera F."/>
        </authorList>
    </citation>
    <scope>NUCLEOTIDE SEQUENCE [LARGE SCALE GENOMIC DNA]</scope>
    <source>
        <strain evidence="3">DSM 17117 / CIP 110805 / LMG 28347 / Deep ecotype</strain>
    </source>
</reference>